<protein>
    <submittedName>
        <fullName evidence="1">Uncharacterized protein</fullName>
    </submittedName>
</protein>
<dbReference type="EMBL" id="JAQQCL010000001">
    <property type="protein sequence ID" value="MFM0714923.1"/>
    <property type="molecule type" value="Genomic_DNA"/>
</dbReference>
<sequence length="88" mass="9836">MTDEPDFHRYLCSLREIFAGAVALARSEGSEHNVTVFAWKGAGGLPSFTAMLDRARALQARHAVSLHATATRIEYGKKLNWSRYGRIE</sequence>
<name>A0ABW9E7G5_9BURK</name>
<organism evidence="1 2">
    <name type="scientific">Paraburkholderia strydomiana</name>
    <dbReference type="NCBI Taxonomy" id="1245417"/>
    <lineage>
        <taxon>Bacteria</taxon>
        <taxon>Pseudomonadati</taxon>
        <taxon>Pseudomonadota</taxon>
        <taxon>Betaproteobacteria</taxon>
        <taxon>Burkholderiales</taxon>
        <taxon>Burkholderiaceae</taxon>
        <taxon>Paraburkholderia</taxon>
    </lineage>
</organism>
<reference evidence="1 2" key="1">
    <citation type="journal article" date="2024" name="Chem. Sci.">
        <title>Discovery of megapolipeptins by genome mining of a Burkholderiales bacteria collection.</title>
        <authorList>
            <person name="Paulo B.S."/>
            <person name="Recchia M.J.J."/>
            <person name="Lee S."/>
            <person name="Fergusson C.H."/>
            <person name="Romanowski S.B."/>
            <person name="Hernandez A."/>
            <person name="Krull N."/>
            <person name="Liu D.Y."/>
            <person name="Cavanagh H."/>
            <person name="Bos A."/>
            <person name="Gray C.A."/>
            <person name="Murphy B.T."/>
            <person name="Linington R.G."/>
            <person name="Eustaquio A.S."/>
        </authorList>
    </citation>
    <scope>NUCLEOTIDE SEQUENCE [LARGE SCALE GENOMIC DNA]</scope>
    <source>
        <strain evidence="1 2">RL17-350-BIC-E</strain>
    </source>
</reference>
<keyword evidence="2" id="KW-1185">Reference proteome</keyword>
<dbReference type="RefSeq" id="WP_408151878.1">
    <property type="nucleotide sequence ID" value="NZ_JAQQCJ010000005.1"/>
</dbReference>
<evidence type="ECO:0000313" key="2">
    <source>
        <dbReference type="Proteomes" id="UP001629392"/>
    </source>
</evidence>
<accession>A0ABW9E7G5</accession>
<gene>
    <name evidence="1" type="ORF">PQQ73_01090</name>
</gene>
<proteinExistence type="predicted"/>
<dbReference type="Proteomes" id="UP001629392">
    <property type="component" value="Unassembled WGS sequence"/>
</dbReference>
<evidence type="ECO:0000313" key="1">
    <source>
        <dbReference type="EMBL" id="MFM0714923.1"/>
    </source>
</evidence>
<comment type="caution">
    <text evidence="1">The sequence shown here is derived from an EMBL/GenBank/DDBJ whole genome shotgun (WGS) entry which is preliminary data.</text>
</comment>